<gene>
    <name evidence="1" type="ORF">NCTC11801_02841</name>
</gene>
<evidence type="ECO:0000313" key="1">
    <source>
        <dbReference type="EMBL" id="SUC31874.1"/>
    </source>
</evidence>
<protein>
    <submittedName>
        <fullName evidence="1">Uncharacterized protein</fullName>
    </submittedName>
</protein>
<sequence length="150" mass="16462">MNMRMLIELAAVGVEGAKDTDFESKASGMFEHSTRCTAKELVEQEPIIVEERPKQMRHGEGNMLPFAVRQNMALLGDPLFGAFETTGTAGFGFTGLTKETRMCAIRRRAAITSNAHSTGATGEHLFNTEELPFIDVIIFDEAIPSVIVLK</sequence>
<dbReference type="AlphaFoldDB" id="A0A379FSS9"/>
<reference evidence="1 2" key="1">
    <citation type="submission" date="2018-06" db="EMBL/GenBank/DDBJ databases">
        <authorList>
            <consortium name="Pathogen Informatics"/>
            <person name="Doyle S."/>
        </authorList>
    </citation>
    <scope>NUCLEOTIDE SEQUENCE [LARGE SCALE GENOMIC DNA]</scope>
    <source>
        <strain evidence="1 2">NCTC11801</strain>
    </source>
</reference>
<evidence type="ECO:0000313" key="2">
    <source>
        <dbReference type="Proteomes" id="UP000254208"/>
    </source>
</evidence>
<accession>A0A379FSS9</accession>
<proteinExistence type="predicted"/>
<dbReference type="Proteomes" id="UP000254208">
    <property type="component" value="Unassembled WGS sequence"/>
</dbReference>
<name>A0A379FSS9_PRORE</name>
<dbReference type="EMBL" id="UGTZ01000001">
    <property type="protein sequence ID" value="SUC31874.1"/>
    <property type="molecule type" value="Genomic_DNA"/>
</dbReference>
<organism evidence="1 2">
    <name type="scientific">Providencia rettgeri</name>
    <dbReference type="NCBI Taxonomy" id="587"/>
    <lineage>
        <taxon>Bacteria</taxon>
        <taxon>Pseudomonadati</taxon>
        <taxon>Pseudomonadota</taxon>
        <taxon>Gammaproteobacteria</taxon>
        <taxon>Enterobacterales</taxon>
        <taxon>Morganellaceae</taxon>
        <taxon>Providencia</taxon>
    </lineage>
</organism>